<evidence type="ECO:0000256" key="1">
    <source>
        <dbReference type="SAM" id="Phobius"/>
    </source>
</evidence>
<organism evidence="2 3">
    <name type="scientific">Paralimibaculum aggregatum</name>
    <dbReference type="NCBI Taxonomy" id="3036245"/>
    <lineage>
        <taxon>Bacteria</taxon>
        <taxon>Pseudomonadati</taxon>
        <taxon>Pseudomonadota</taxon>
        <taxon>Alphaproteobacteria</taxon>
        <taxon>Rhodobacterales</taxon>
        <taxon>Paracoccaceae</taxon>
        <taxon>Paralimibaculum</taxon>
    </lineage>
</organism>
<protein>
    <recommendedName>
        <fullName evidence="4">Transmembrane family 220 protein</fullName>
    </recommendedName>
</protein>
<keyword evidence="1" id="KW-0812">Transmembrane</keyword>
<evidence type="ECO:0000313" key="2">
    <source>
        <dbReference type="EMBL" id="GMG84134.1"/>
    </source>
</evidence>
<sequence>MRALNGLLLAVLLLFAAVQYNDPDGPLWLAIYGTGALWTGLAALRPGLSGRPAARAGLALSLAAALAGLAWYWPATPGWWRQEVWWETETAREGMGMMIVVASLAAAALVAFRRRAA</sequence>
<keyword evidence="1" id="KW-0472">Membrane</keyword>
<keyword evidence="3" id="KW-1185">Reference proteome</keyword>
<dbReference type="RefSeq" id="WP_285673105.1">
    <property type="nucleotide sequence ID" value="NZ_BSYI01000030.1"/>
</dbReference>
<evidence type="ECO:0000313" key="3">
    <source>
        <dbReference type="Proteomes" id="UP001239909"/>
    </source>
</evidence>
<dbReference type="Proteomes" id="UP001239909">
    <property type="component" value="Unassembled WGS sequence"/>
</dbReference>
<dbReference type="EMBL" id="BSYI01000030">
    <property type="protein sequence ID" value="GMG84134.1"/>
    <property type="molecule type" value="Genomic_DNA"/>
</dbReference>
<proteinExistence type="predicted"/>
<gene>
    <name evidence="2" type="ORF">LNKW23_33480</name>
</gene>
<feature type="transmembrane region" description="Helical" evidence="1">
    <location>
        <begin position="56"/>
        <end position="74"/>
    </location>
</feature>
<evidence type="ECO:0008006" key="4">
    <source>
        <dbReference type="Google" id="ProtNLM"/>
    </source>
</evidence>
<comment type="caution">
    <text evidence="2">The sequence shown here is derived from an EMBL/GenBank/DDBJ whole genome shotgun (WGS) entry which is preliminary data.</text>
</comment>
<reference evidence="2 3" key="1">
    <citation type="submission" date="2023-04" db="EMBL/GenBank/DDBJ databases">
        <title>Marinoamorphus aggregata gen. nov., sp. Nov., isolate from tissue of brittle star Ophioplocus japonicus.</title>
        <authorList>
            <person name="Kawano K."/>
            <person name="Sawayama S."/>
            <person name="Nakagawa S."/>
        </authorList>
    </citation>
    <scope>NUCLEOTIDE SEQUENCE [LARGE SCALE GENOMIC DNA]</scope>
    <source>
        <strain evidence="2 3">NKW23</strain>
    </source>
</reference>
<name>A0ABQ6LRL9_9RHOB</name>
<accession>A0ABQ6LRL9</accession>
<dbReference type="InterPro" id="IPR029377">
    <property type="entry name" value="TMEM220"/>
</dbReference>
<feature type="transmembrane region" description="Helical" evidence="1">
    <location>
        <begin position="27"/>
        <end position="44"/>
    </location>
</feature>
<keyword evidence="1" id="KW-1133">Transmembrane helix</keyword>
<feature type="transmembrane region" description="Helical" evidence="1">
    <location>
        <begin position="94"/>
        <end position="112"/>
    </location>
</feature>
<dbReference type="Pfam" id="PF15071">
    <property type="entry name" value="TMEM220"/>
    <property type="match status" value="1"/>
</dbReference>